<dbReference type="SMART" id="SM00397">
    <property type="entry name" value="t_SNARE"/>
    <property type="match status" value="2"/>
</dbReference>
<dbReference type="SUPFAM" id="SSF58038">
    <property type="entry name" value="SNARE fusion complex"/>
    <property type="match status" value="2"/>
</dbReference>
<keyword evidence="3" id="KW-0813">Transport</keyword>
<dbReference type="Pfam" id="PF12352">
    <property type="entry name" value="V-SNARE_C"/>
    <property type="match status" value="1"/>
</dbReference>
<dbReference type="PROSITE" id="PS50192">
    <property type="entry name" value="T_SNARE"/>
    <property type="match status" value="1"/>
</dbReference>
<keyword evidence="10" id="KW-1185">Reference proteome</keyword>
<comment type="subcellular location">
    <subcellularLocation>
        <location evidence="1">Membrane</location>
    </subcellularLocation>
</comment>
<gene>
    <name evidence="9" type="ORF">M569_09573</name>
</gene>
<feature type="domain" description="T-SNARE coiled-coil homology" evidence="8">
    <location>
        <begin position="189"/>
        <end position="251"/>
    </location>
</feature>
<accession>S8DQ13</accession>
<dbReference type="AlphaFoldDB" id="S8DQ13"/>
<sequence length="254" mass="28507">RSPQHNNKFVPSSSSNPFDSDDDGEKASKTKYKSDFRDSGGPESQSVQDLENHAVHRAEETTKSVNECLKIAEEMREDATKTLVTLHQQGEQITRAHTVAADIDQDLSRSEKLLGSLGGIFSKTWKPKKSHPIKGPIMTTTTTTTITDDPLHRRGNHLEQRERLGLTRKSKLVPDDEQQRPTNALQKVEVERAKQDDALGDLSDVLGELKAMAIDMGTEIERHNKALDRFEDDADELHHRVKGASQRTRRLLGK</sequence>
<dbReference type="FunFam" id="1.20.5.110:FF:000040">
    <property type="entry name" value="SNAP25 homologous protein SNAP33"/>
    <property type="match status" value="1"/>
</dbReference>
<feature type="region of interest" description="Disordered" evidence="7">
    <location>
        <begin position="127"/>
        <end position="158"/>
    </location>
</feature>
<dbReference type="GO" id="GO:0015031">
    <property type="term" value="P:protein transport"/>
    <property type="evidence" value="ECO:0007669"/>
    <property type="project" value="UniProtKB-KW"/>
</dbReference>
<dbReference type="OrthoDB" id="19261at2759"/>
<keyword evidence="6" id="KW-0175">Coiled coil</keyword>
<keyword evidence="4" id="KW-0653">Protein transport</keyword>
<dbReference type="GO" id="GO:0031201">
    <property type="term" value="C:SNARE complex"/>
    <property type="evidence" value="ECO:0007669"/>
    <property type="project" value="InterPro"/>
</dbReference>
<evidence type="ECO:0000259" key="8">
    <source>
        <dbReference type="PROSITE" id="PS50192"/>
    </source>
</evidence>
<feature type="compositionally biased region" description="Basic and acidic residues" evidence="7">
    <location>
        <begin position="25"/>
        <end position="40"/>
    </location>
</feature>
<feature type="region of interest" description="Disordered" evidence="7">
    <location>
        <begin position="1"/>
        <end position="65"/>
    </location>
</feature>
<dbReference type="EMBL" id="AUSU01004365">
    <property type="protein sequence ID" value="EPS65203.1"/>
    <property type="molecule type" value="Genomic_DNA"/>
</dbReference>
<dbReference type="GO" id="GO:0016192">
    <property type="term" value="P:vesicle-mediated transport"/>
    <property type="evidence" value="ECO:0007669"/>
    <property type="project" value="UniProtKB-ARBA"/>
</dbReference>
<dbReference type="InterPro" id="IPR044766">
    <property type="entry name" value="NPSN/SNAP25-like_N_SNARE"/>
</dbReference>
<evidence type="ECO:0000256" key="5">
    <source>
        <dbReference type="ARBA" id="ARBA00023136"/>
    </source>
</evidence>
<evidence type="ECO:0000256" key="7">
    <source>
        <dbReference type="SAM" id="MobiDB-lite"/>
    </source>
</evidence>
<dbReference type="CDD" id="cd15861">
    <property type="entry name" value="SNARE_SNAP25N_23N_29N_SEC9N"/>
    <property type="match status" value="1"/>
</dbReference>
<feature type="compositionally biased region" description="Basic and acidic residues" evidence="7">
    <location>
        <begin position="149"/>
        <end position="158"/>
    </location>
</feature>
<name>S8DQ13_9LAMI</name>
<keyword evidence="5" id="KW-0472">Membrane</keyword>
<evidence type="ECO:0000256" key="6">
    <source>
        <dbReference type="SAM" id="Coils"/>
    </source>
</evidence>
<feature type="non-terminal residue" evidence="9">
    <location>
        <position position="1"/>
    </location>
</feature>
<dbReference type="GO" id="GO:0005886">
    <property type="term" value="C:plasma membrane"/>
    <property type="evidence" value="ECO:0007669"/>
    <property type="project" value="TreeGrafter"/>
</dbReference>
<dbReference type="FunFam" id="1.20.5.110:FF:000031">
    <property type="entry name" value="SNAP25 homologous protein SNAP33"/>
    <property type="match status" value="1"/>
</dbReference>
<dbReference type="PANTHER" id="PTHR19305">
    <property type="entry name" value="SYNAPTOSOMAL ASSOCIATED PROTEIN"/>
    <property type="match status" value="1"/>
</dbReference>
<proteinExistence type="inferred from homology"/>
<feature type="compositionally biased region" description="Polar residues" evidence="7">
    <location>
        <begin position="1"/>
        <end position="10"/>
    </location>
</feature>
<evidence type="ECO:0000313" key="9">
    <source>
        <dbReference type="EMBL" id="EPS65203.1"/>
    </source>
</evidence>
<dbReference type="CDD" id="cd15841">
    <property type="entry name" value="SNARE_Qc"/>
    <property type="match status" value="1"/>
</dbReference>
<comment type="similarity">
    <text evidence="2">Belongs to the SNAP-25 family.</text>
</comment>
<organism evidence="9 10">
    <name type="scientific">Genlisea aurea</name>
    <dbReference type="NCBI Taxonomy" id="192259"/>
    <lineage>
        <taxon>Eukaryota</taxon>
        <taxon>Viridiplantae</taxon>
        <taxon>Streptophyta</taxon>
        <taxon>Embryophyta</taxon>
        <taxon>Tracheophyta</taxon>
        <taxon>Spermatophyta</taxon>
        <taxon>Magnoliopsida</taxon>
        <taxon>eudicotyledons</taxon>
        <taxon>Gunneridae</taxon>
        <taxon>Pentapetalae</taxon>
        <taxon>asterids</taxon>
        <taxon>lamiids</taxon>
        <taxon>Lamiales</taxon>
        <taxon>Lentibulariaceae</taxon>
        <taxon>Genlisea</taxon>
    </lineage>
</organism>
<comment type="caution">
    <text evidence="9">The sequence shown here is derived from an EMBL/GenBank/DDBJ whole genome shotgun (WGS) entry which is preliminary data.</text>
</comment>
<feature type="compositionally biased region" description="Basic and acidic residues" evidence="7">
    <location>
        <begin position="50"/>
        <end position="62"/>
    </location>
</feature>
<dbReference type="Proteomes" id="UP000015453">
    <property type="component" value="Unassembled WGS sequence"/>
</dbReference>
<evidence type="ECO:0000256" key="2">
    <source>
        <dbReference type="ARBA" id="ARBA00009480"/>
    </source>
</evidence>
<evidence type="ECO:0000313" key="10">
    <source>
        <dbReference type="Proteomes" id="UP000015453"/>
    </source>
</evidence>
<evidence type="ECO:0000256" key="3">
    <source>
        <dbReference type="ARBA" id="ARBA00022448"/>
    </source>
</evidence>
<dbReference type="Gene3D" id="1.20.5.110">
    <property type="match status" value="2"/>
</dbReference>
<reference evidence="9 10" key="1">
    <citation type="journal article" date="2013" name="BMC Genomics">
        <title>The miniature genome of a carnivorous plant Genlisea aurea contains a low number of genes and short non-coding sequences.</title>
        <authorList>
            <person name="Leushkin E.V."/>
            <person name="Sutormin R.A."/>
            <person name="Nabieva E.R."/>
            <person name="Penin A.A."/>
            <person name="Kondrashov A.S."/>
            <person name="Logacheva M.D."/>
        </authorList>
    </citation>
    <scope>NUCLEOTIDE SEQUENCE [LARGE SCALE GENOMIC DNA]</scope>
</reference>
<dbReference type="PANTHER" id="PTHR19305:SF9">
    <property type="entry name" value="SYNAPTOSOMAL-ASSOCIATED PROTEIN 29"/>
    <property type="match status" value="1"/>
</dbReference>
<evidence type="ECO:0000256" key="1">
    <source>
        <dbReference type="ARBA" id="ARBA00004370"/>
    </source>
</evidence>
<dbReference type="GO" id="GO:0005484">
    <property type="term" value="F:SNAP receptor activity"/>
    <property type="evidence" value="ECO:0007669"/>
    <property type="project" value="InterPro"/>
</dbReference>
<feature type="coiled-coil region" evidence="6">
    <location>
        <begin position="220"/>
        <end position="247"/>
    </location>
</feature>
<dbReference type="InterPro" id="IPR000727">
    <property type="entry name" value="T_SNARE_dom"/>
</dbReference>
<protein>
    <recommendedName>
        <fullName evidence="8">t-SNARE coiled-coil homology domain-containing protein</fullName>
    </recommendedName>
</protein>
<evidence type="ECO:0000256" key="4">
    <source>
        <dbReference type="ARBA" id="ARBA00022927"/>
    </source>
</evidence>